<sequence length="129" mass="14969">MVMGVRDWAIRFGETSDRDQTIGAMARYYTCTFLWDMGTQKVIVEMVDGKVYRINTDPQPLDAYDFALRASPATWREFAKPIPDPMYHGIWAASFRRDLKIEGNILVMMQNLRNFTVQFELLRKVGVPV</sequence>
<evidence type="ECO:0000313" key="2">
    <source>
        <dbReference type="Proteomes" id="UP000245252"/>
    </source>
</evidence>
<evidence type="ECO:0008006" key="3">
    <source>
        <dbReference type="Google" id="ProtNLM"/>
    </source>
</evidence>
<reference evidence="1 2" key="1">
    <citation type="submission" date="2018-05" db="EMBL/GenBank/DDBJ databases">
        <title>The draft genome of strain NS-104.</title>
        <authorList>
            <person name="Hang P."/>
            <person name="Jiang J."/>
        </authorList>
    </citation>
    <scope>NUCLEOTIDE SEQUENCE [LARGE SCALE GENOMIC DNA]</scope>
    <source>
        <strain evidence="1 2">NS-104</strain>
    </source>
</reference>
<name>A0A2U2DNR0_9HYPH</name>
<dbReference type="SUPFAM" id="SSF55718">
    <property type="entry name" value="SCP-like"/>
    <property type="match status" value="1"/>
</dbReference>
<organism evidence="1 2">
    <name type="scientific">Metarhizobium album</name>
    <dbReference type="NCBI Taxonomy" id="2182425"/>
    <lineage>
        <taxon>Bacteria</taxon>
        <taxon>Pseudomonadati</taxon>
        <taxon>Pseudomonadota</taxon>
        <taxon>Alphaproteobacteria</taxon>
        <taxon>Hyphomicrobiales</taxon>
        <taxon>Rhizobiaceae</taxon>
        <taxon>Metarhizobium</taxon>
    </lineage>
</organism>
<comment type="caution">
    <text evidence="1">The sequence shown here is derived from an EMBL/GenBank/DDBJ whole genome shotgun (WGS) entry which is preliminary data.</text>
</comment>
<dbReference type="Gene3D" id="3.30.1050.10">
    <property type="entry name" value="SCP2 sterol-binding domain"/>
    <property type="match status" value="1"/>
</dbReference>
<dbReference type="InterPro" id="IPR036527">
    <property type="entry name" value="SCP2_sterol-bd_dom_sf"/>
</dbReference>
<protein>
    <recommendedName>
        <fullName evidence="3">SCP2 domain-containing protein</fullName>
    </recommendedName>
</protein>
<gene>
    <name evidence="1" type="ORF">DEM27_18665</name>
</gene>
<dbReference type="OrthoDB" id="2853714at2"/>
<dbReference type="EMBL" id="QFBC01000008">
    <property type="protein sequence ID" value="PWE54958.1"/>
    <property type="molecule type" value="Genomic_DNA"/>
</dbReference>
<accession>A0A2U2DNR0</accession>
<keyword evidence="2" id="KW-1185">Reference proteome</keyword>
<proteinExistence type="predicted"/>
<evidence type="ECO:0000313" key="1">
    <source>
        <dbReference type="EMBL" id="PWE54958.1"/>
    </source>
</evidence>
<dbReference type="Proteomes" id="UP000245252">
    <property type="component" value="Unassembled WGS sequence"/>
</dbReference>
<dbReference type="RefSeq" id="WP_109459758.1">
    <property type="nucleotide sequence ID" value="NZ_QFBC01000008.1"/>
</dbReference>
<dbReference type="AlphaFoldDB" id="A0A2U2DNR0"/>